<evidence type="ECO:0000256" key="3">
    <source>
        <dbReference type="ARBA" id="ARBA00017951"/>
    </source>
</evidence>
<feature type="transmembrane region" description="Helical" evidence="10">
    <location>
        <begin position="6"/>
        <end position="31"/>
    </location>
</feature>
<keyword evidence="6 10" id="KW-1133">Transmembrane helix</keyword>
<evidence type="ECO:0000256" key="7">
    <source>
        <dbReference type="ARBA" id="ARBA00023136"/>
    </source>
</evidence>
<evidence type="ECO:0000256" key="8">
    <source>
        <dbReference type="ARBA" id="ARBA00032437"/>
    </source>
</evidence>
<keyword evidence="11" id="KW-0675">Receptor</keyword>
<comment type="subcellular location">
    <subcellularLocation>
        <location evidence="1">Endoplasmic reticulum membrane</location>
        <topology evidence="1">Multi-pass membrane protein</topology>
    </subcellularLocation>
</comment>
<dbReference type="PANTHER" id="PTHR42650:SF1">
    <property type="entry name" value="GUIDED ENTRY OF TAIL-ANCHORED PROTEINS FACTOR 1"/>
    <property type="match status" value="1"/>
</dbReference>
<dbReference type="GO" id="GO:0005789">
    <property type="term" value="C:endoplasmic reticulum membrane"/>
    <property type="evidence" value="ECO:0007669"/>
    <property type="project" value="UniProtKB-SubCell"/>
</dbReference>
<dbReference type="InterPro" id="IPR028945">
    <property type="entry name" value="Get1"/>
</dbReference>
<dbReference type="InterPro" id="IPR029012">
    <property type="entry name" value="Helix_hairpin_bin_sf"/>
</dbReference>
<keyword evidence="7 10" id="KW-0472">Membrane</keyword>
<accession>V5IEZ6</accession>
<evidence type="ECO:0000256" key="10">
    <source>
        <dbReference type="SAM" id="Phobius"/>
    </source>
</evidence>
<comment type="similarity">
    <text evidence="2">Belongs to the WRB/GET1 family.</text>
</comment>
<reference evidence="11" key="1">
    <citation type="journal article" date="2015" name="Sci. Rep.">
        <title>Tissue- and time-dependent transcription in Ixodes ricinus salivary glands and midguts when blood feeding on the vertebrate host.</title>
        <authorList>
            <person name="Kotsyfakis M."/>
            <person name="Schwarz A."/>
            <person name="Erhart J."/>
            <person name="Ribeiro J.M."/>
        </authorList>
    </citation>
    <scope>NUCLEOTIDE SEQUENCE</scope>
    <source>
        <tissue evidence="11">Salivary gland and midgut</tissue>
    </source>
</reference>
<dbReference type="GO" id="GO:0043529">
    <property type="term" value="C:GET complex"/>
    <property type="evidence" value="ECO:0007669"/>
    <property type="project" value="TreeGrafter"/>
</dbReference>
<evidence type="ECO:0000256" key="2">
    <source>
        <dbReference type="ARBA" id="ARBA00010799"/>
    </source>
</evidence>
<dbReference type="EMBL" id="GANP01009322">
    <property type="protein sequence ID" value="JAB75146.1"/>
    <property type="molecule type" value="mRNA"/>
</dbReference>
<dbReference type="Gene3D" id="1.10.287.660">
    <property type="entry name" value="Helix hairpin bin"/>
    <property type="match status" value="1"/>
</dbReference>
<keyword evidence="4 10" id="KW-0812">Transmembrane</keyword>
<proteinExistence type="evidence at transcript level"/>
<dbReference type="PANTHER" id="PTHR42650">
    <property type="entry name" value="TAIL-ANCHORED PROTEIN INSERTION RECEPTOR WRB"/>
    <property type="match status" value="1"/>
</dbReference>
<organism evidence="11">
    <name type="scientific">Ixodes ricinus</name>
    <name type="common">Common tick</name>
    <name type="synonym">Acarus ricinus</name>
    <dbReference type="NCBI Taxonomy" id="34613"/>
    <lineage>
        <taxon>Eukaryota</taxon>
        <taxon>Metazoa</taxon>
        <taxon>Ecdysozoa</taxon>
        <taxon>Arthropoda</taxon>
        <taxon>Chelicerata</taxon>
        <taxon>Arachnida</taxon>
        <taxon>Acari</taxon>
        <taxon>Parasitiformes</taxon>
        <taxon>Ixodida</taxon>
        <taxon>Ixodoidea</taxon>
        <taxon>Ixodidae</taxon>
        <taxon>Ixodinae</taxon>
        <taxon>Ixodes</taxon>
    </lineage>
</organism>
<dbReference type="GO" id="GO:0043495">
    <property type="term" value="F:protein-membrane adaptor activity"/>
    <property type="evidence" value="ECO:0007669"/>
    <property type="project" value="TreeGrafter"/>
</dbReference>
<keyword evidence="5" id="KW-0256">Endoplasmic reticulum</keyword>
<sequence length="169" mass="18944">MGTQESYLFFWFVTFCGMFTAFIPLVVRMVLQVISQESEMESNLRRQVCDLRAELGGISIVDEFAKYAKIQRKINKMYGGALASRSTEVDIHIQSPTWRPLRFCTSLMAITVAYLVWNYRSQPIVVLPEQWLSPIGSLLSPSATAPGGIGLTPWLLVSSSVGRLIAKHL</sequence>
<evidence type="ECO:0000256" key="1">
    <source>
        <dbReference type="ARBA" id="ARBA00004477"/>
    </source>
</evidence>
<dbReference type="Pfam" id="PF04420">
    <property type="entry name" value="CHD5"/>
    <property type="match status" value="1"/>
</dbReference>
<evidence type="ECO:0000256" key="6">
    <source>
        <dbReference type="ARBA" id="ARBA00022989"/>
    </source>
</evidence>
<evidence type="ECO:0000256" key="5">
    <source>
        <dbReference type="ARBA" id="ARBA00022824"/>
    </source>
</evidence>
<dbReference type="AlphaFoldDB" id="V5IEZ6"/>
<evidence type="ECO:0000256" key="4">
    <source>
        <dbReference type="ARBA" id="ARBA00022692"/>
    </source>
</evidence>
<dbReference type="GO" id="GO:0071816">
    <property type="term" value="P:tail-anchored membrane protein insertion into ER membrane"/>
    <property type="evidence" value="ECO:0007669"/>
    <property type="project" value="InterPro"/>
</dbReference>
<evidence type="ECO:0000313" key="11">
    <source>
        <dbReference type="EMBL" id="JAB75146.1"/>
    </source>
</evidence>
<evidence type="ECO:0000256" key="9">
    <source>
        <dbReference type="ARBA" id="ARBA00033006"/>
    </source>
</evidence>
<name>V5IEZ6_IXORI</name>
<protein>
    <recommendedName>
        <fullName evidence="3">Guided entry of tail-anchored proteins factor 1</fullName>
    </recommendedName>
    <alternativeName>
        <fullName evidence="8">Tail-anchored protein insertion receptor WRB</fullName>
    </alternativeName>
    <alternativeName>
        <fullName evidence="9">Tryptophan-rich basic protein</fullName>
    </alternativeName>
</protein>